<protein>
    <submittedName>
        <fullName evidence="6">Micrococcal nuclease</fullName>
        <ecNumber evidence="6">3.1.31.1</ecNumber>
    </submittedName>
</protein>
<dbReference type="Pfam" id="PF13511">
    <property type="entry name" value="DUF4124"/>
    <property type="match status" value="1"/>
</dbReference>
<feature type="chain" id="PRO_5043874287" evidence="4">
    <location>
        <begin position="20"/>
        <end position="274"/>
    </location>
</feature>
<keyword evidence="3 6" id="KW-0378">Hydrolase</keyword>
<keyword evidence="1" id="KW-0540">Nuclease</keyword>
<keyword evidence="4" id="KW-0732">Signal</keyword>
<dbReference type="PANTHER" id="PTHR12302:SF3">
    <property type="entry name" value="SERINE_THREONINE-PROTEIN KINASE 31"/>
    <property type="match status" value="1"/>
</dbReference>
<evidence type="ECO:0000313" key="6">
    <source>
        <dbReference type="EMBL" id="BCX82095.1"/>
    </source>
</evidence>
<dbReference type="KEGG" id="mcau:MIT9_P1679"/>
<evidence type="ECO:0000256" key="3">
    <source>
        <dbReference type="ARBA" id="ARBA00022801"/>
    </source>
</evidence>
<evidence type="ECO:0000256" key="1">
    <source>
        <dbReference type="ARBA" id="ARBA00022722"/>
    </source>
</evidence>
<feature type="signal peptide" evidence="4">
    <location>
        <begin position="1"/>
        <end position="19"/>
    </location>
</feature>
<reference evidence="7" key="1">
    <citation type="journal article" date="2024" name="Int. J. Syst. Evol. Microbiol.">
        <title>Methylomarinovum tepidoasis sp. nov., a moderately thermophilic methanotroph of the family Methylothermaceae isolated from a deep-sea hydrothermal field.</title>
        <authorList>
            <person name="Hirayama H."/>
            <person name="Takaki Y."/>
            <person name="Abe M."/>
            <person name="Miyazaki M."/>
            <person name="Uematsu K."/>
            <person name="Matsui Y."/>
            <person name="Takai K."/>
        </authorList>
    </citation>
    <scope>NUCLEOTIDE SEQUENCE [LARGE SCALE GENOMIC DNA]</scope>
    <source>
        <strain evidence="7">IT-9</strain>
    </source>
</reference>
<dbReference type="PROSITE" id="PS50830">
    <property type="entry name" value="TNASE_3"/>
    <property type="match status" value="1"/>
</dbReference>
<dbReference type="SUPFAM" id="SSF50199">
    <property type="entry name" value="Staphylococcal nuclease"/>
    <property type="match status" value="1"/>
</dbReference>
<dbReference type="AlphaFoldDB" id="A0AAU9C4J0"/>
<dbReference type="SMART" id="SM00318">
    <property type="entry name" value="SNc"/>
    <property type="match status" value="1"/>
</dbReference>
<dbReference type="InterPro" id="IPR035437">
    <property type="entry name" value="SNase_OB-fold_sf"/>
</dbReference>
<dbReference type="EC" id="3.1.31.1" evidence="6"/>
<dbReference type="Proteomes" id="UP001321825">
    <property type="component" value="Chromosome"/>
</dbReference>
<sequence>MIRGFLAAVFLLLMTAATAAVFQWRDSQGHYHFSDRPLAADAKALQLERLPRYHRVAHIYDGDTVRLADGRKVRLLNINTPEIETERKRGEPGGEEAKRQLEALLEGQQVRLEYDVERRDKYGRTLAYLFRRDGLHVNLRLVALGWAIANIHPPNLKYAAAILEDQQQAEQARRGIWGMAAYAPKPIEVLRRKRLHGWQRLVGVPKAVKPGRKYVRLLFAADLYVTIPRANLRWFPPLESYLGHRVEVRGWPSRRGRQYAILVRHPSALIVLDR</sequence>
<gene>
    <name evidence="6" type="ORF">MIT9_P1679</name>
</gene>
<evidence type="ECO:0000313" key="7">
    <source>
        <dbReference type="Proteomes" id="UP001321825"/>
    </source>
</evidence>
<dbReference type="GO" id="GO:1990599">
    <property type="term" value="F:3' overhang single-stranded DNA endodeoxyribonuclease activity"/>
    <property type="evidence" value="ECO:0007669"/>
    <property type="project" value="UniProtKB-EC"/>
</dbReference>
<name>A0AAU9C4J0_9GAMM</name>
<evidence type="ECO:0000256" key="4">
    <source>
        <dbReference type="SAM" id="SignalP"/>
    </source>
</evidence>
<keyword evidence="7" id="KW-1185">Reference proteome</keyword>
<evidence type="ECO:0000259" key="5">
    <source>
        <dbReference type="PROSITE" id="PS50830"/>
    </source>
</evidence>
<dbReference type="InterPro" id="IPR025392">
    <property type="entry name" value="DUF4124"/>
</dbReference>
<dbReference type="EMBL" id="AP024714">
    <property type="protein sequence ID" value="BCX82095.1"/>
    <property type="molecule type" value="Genomic_DNA"/>
</dbReference>
<feature type="domain" description="TNase-like" evidence="5">
    <location>
        <begin position="50"/>
        <end position="179"/>
    </location>
</feature>
<organism evidence="6 7">
    <name type="scientific">Methylomarinovum caldicuralii</name>
    <dbReference type="NCBI Taxonomy" id="438856"/>
    <lineage>
        <taxon>Bacteria</taxon>
        <taxon>Pseudomonadati</taxon>
        <taxon>Pseudomonadota</taxon>
        <taxon>Gammaproteobacteria</taxon>
        <taxon>Methylococcales</taxon>
        <taxon>Methylothermaceae</taxon>
        <taxon>Methylomarinovum</taxon>
    </lineage>
</organism>
<keyword evidence="2" id="KW-0255">Endonuclease</keyword>
<dbReference type="InterPro" id="IPR016071">
    <property type="entry name" value="Staphylococal_nuclease_OB-fold"/>
</dbReference>
<evidence type="ECO:0000256" key="2">
    <source>
        <dbReference type="ARBA" id="ARBA00022759"/>
    </source>
</evidence>
<dbReference type="PANTHER" id="PTHR12302">
    <property type="entry name" value="EBNA2 BINDING PROTEIN P100"/>
    <property type="match status" value="1"/>
</dbReference>
<dbReference type="Gene3D" id="2.40.50.90">
    <property type="match status" value="1"/>
</dbReference>
<dbReference type="Pfam" id="PF00565">
    <property type="entry name" value="SNase"/>
    <property type="match status" value="1"/>
</dbReference>
<accession>A0AAU9C4J0</accession>
<proteinExistence type="predicted"/>